<gene>
    <name evidence="1" type="ORF">N482_15990</name>
</gene>
<evidence type="ECO:0000313" key="2">
    <source>
        <dbReference type="Proteomes" id="UP000076587"/>
    </source>
</evidence>
<dbReference type="Proteomes" id="UP000076587">
    <property type="component" value="Unassembled WGS sequence"/>
</dbReference>
<comment type="caution">
    <text evidence="1">The sequence shown here is derived from an EMBL/GenBank/DDBJ whole genome shotgun (WGS) entry which is preliminary data.</text>
</comment>
<protein>
    <submittedName>
        <fullName evidence="1">Uncharacterized protein</fullName>
    </submittedName>
</protein>
<organism evidence="1 2">
    <name type="scientific">Pseudoalteromonas luteoviolacea NCIMB 1942</name>
    <dbReference type="NCBI Taxonomy" id="1365253"/>
    <lineage>
        <taxon>Bacteria</taxon>
        <taxon>Pseudomonadati</taxon>
        <taxon>Pseudomonadota</taxon>
        <taxon>Gammaproteobacteria</taxon>
        <taxon>Alteromonadales</taxon>
        <taxon>Pseudoalteromonadaceae</taxon>
        <taxon>Pseudoalteromonas</taxon>
    </lineage>
</organism>
<dbReference type="PATRIC" id="fig|1365253.3.peg.3934"/>
<dbReference type="OrthoDB" id="6314131at2"/>
<dbReference type="AlphaFoldDB" id="A0A166ZUW2"/>
<dbReference type="RefSeq" id="WP_063378336.1">
    <property type="nucleotide sequence ID" value="NZ_AUXT01000188.1"/>
</dbReference>
<accession>A0A166ZUW2</accession>
<name>A0A166ZUW2_9GAMM</name>
<proteinExistence type="predicted"/>
<sequence length="60" mass="6593">MKVQLKKKNLKKLNESNQLANQATPQVAGGGKEYSVFPQCRPSNPVICYTEGGWQGCVPK</sequence>
<dbReference type="EMBL" id="AUXT01000188">
    <property type="protein sequence ID" value="KZN44691.1"/>
    <property type="molecule type" value="Genomic_DNA"/>
</dbReference>
<evidence type="ECO:0000313" key="1">
    <source>
        <dbReference type="EMBL" id="KZN44691.1"/>
    </source>
</evidence>
<reference evidence="1 2" key="1">
    <citation type="submission" date="2013-07" db="EMBL/GenBank/DDBJ databases">
        <title>Comparative Genomic and Metabolomic Analysis of Twelve Strains of Pseudoalteromonas luteoviolacea.</title>
        <authorList>
            <person name="Vynne N.G."/>
            <person name="Mansson M."/>
            <person name="Gram L."/>
        </authorList>
    </citation>
    <scope>NUCLEOTIDE SEQUENCE [LARGE SCALE GENOMIC DNA]</scope>
    <source>
        <strain evidence="1 2">NCIMB 1942</strain>
    </source>
</reference>